<dbReference type="InterPro" id="IPR013320">
    <property type="entry name" value="ConA-like_dom_sf"/>
</dbReference>
<dbReference type="SUPFAM" id="SSF49899">
    <property type="entry name" value="Concanavalin A-like lectins/glucanases"/>
    <property type="match status" value="1"/>
</dbReference>
<dbReference type="Gene3D" id="2.60.120.200">
    <property type="match status" value="1"/>
</dbReference>
<dbReference type="GO" id="GO:0004553">
    <property type="term" value="F:hydrolase activity, hydrolyzing O-glycosyl compounds"/>
    <property type="evidence" value="ECO:0007669"/>
    <property type="project" value="InterPro"/>
</dbReference>
<evidence type="ECO:0000256" key="1">
    <source>
        <dbReference type="ARBA" id="ARBA00022801"/>
    </source>
</evidence>
<evidence type="ECO:0000259" key="3">
    <source>
        <dbReference type="PROSITE" id="PS51762"/>
    </source>
</evidence>
<feature type="domain" description="GH16" evidence="3">
    <location>
        <begin position="12"/>
        <end position="177"/>
    </location>
</feature>
<dbReference type="InterPro" id="IPR000757">
    <property type="entry name" value="Beta-glucanase-like"/>
</dbReference>
<gene>
    <name evidence="4" type="primary">XTH26_1</name>
    <name evidence="4" type="ORF">CFP56_042261</name>
</gene>
<organism evidence="4 5">
    <name type="scientific">Quercus suber</name>
    <name type="common">Cork oak</name>
    <dbReference type="NCBI Taxonomy" id="58331"/>
    <lineage>
        <taxon>Eukaryota</taxon>
        <taxon>Viridiplantae</taxon>
        <taxon>Streptophyta</taxon>
        <taxon>Embryophyta</taxon>
        <taxon>Tracheophyta</taxon>
        <taxon>Spermatophyta</taxon>
        <taxon>Magnoliopsida</taxon>
        <taxon>eudicotyledons</taxon>
        <taxon>Gunneridae</taxon>
        <taxon>Pentapetalae</taxon>
        <taxon>rosids</taxon>
        <taxon>fabids</taxon>
        <taxon>Fagales</taxon>
        <taxon>Fagaceae</taxon>
        <taxon>Quercus</taxon>
    </lineage>
</organism>
<dbReference type="AlphaFoldDB" id="A0AAW0LKA0"/>
<name>A0AAW0LKA0_QUESU</name>
<evidence type="ECO:0000256" key="2">
    <source>
        <dbReference type="ARBA" id="ARBA00023295"/>
    </source>
</evidence>
<dbReference type="PANTHER" id="PTHR31062">
    <property type="entry name" value="XYLOGLUCAN ENDOTRANSGLUCOSYLASE/HYDROLASE PROTEIN 8-RELATED"/>
    <property type="match status" value="1"/>
</dbReference>
<evidence type="ECO:0000313" key="5">
    <source>
        <dbReference type="Proteomes" id="UP000237347"/>
    </source>
</evidence>
<sequence>MARLRALLMVVFISAIALNQILVNAKFSKSMYFASGANNQSTMLGNGDNLQLVLDKTAGTRIQSKQAFLFGAIQMLIKLVTGNSAGTVTAYYLSSSGSNHDEIDYEFLGNVSGQPYIIHTHIYTKGNGSKEQQFYPWFDPTDGFHNYSIHWNPTEVVWYVNSIPIRVFRNYENKGIA</sequence>
<keyword evidence="2" id="KW-0326">Glycosidase</keyword>
<proteinExistence type="predicted"/>
<dbReference type="Proteomes" id="UP000237347">
    <property type="component" value="Unassembled WGS sequence"/>
</dbReference>
<dbReference type="GO" id="GO:0005975">
    <property type="term" value="P:carbohydrate metabolic process"/>
    <property type="evidence" value="ECO:0007669"/>
    <property type="project" value="InterPro"/>
</dbReference>
<reference evidence="4 5" key="1">
    <citation type="journal article" date="2018" name="Sci. Data">
        <title>The draft genome sequence of cork oak.</title>
        <authorList>
            <person name="Ramos A.M."/>
            <person name="Usie A."/>
            <person name="Barbosa P."/>
            <person name="Barros P.M."/>
            <person name="Capote T."/>
            <person name="Chaves I."/>
            <person name="Simoes F."/>
            <person name="Abreu I."/>
            <person name="Carrasquinho I."/>
            <person name="Faro C."/>
            <person name="Guimaraes J.B."/>
            <person name="Mendonca D."/>
            <person name="Nobrega F."/>
            <person name="Rodrigues L."/>
            <person name="Saibo N.J.M."/>
            <person name="Varela M.C."/>
            <person name="Egas C."/>
            <person name="Matos J."/>
            <person name="Miguel C.M."/>
            <person name="Oliveira M.M."/>
            <person name="Ricardo C.P."/>
            <person name="Goncalves S."/>
        </authorList>
    </citation>
    <scope>NUCLEOTIDE SEQUENCE [LARGE SCALE GENOMIC DNA]</scope>
    <source>
        <strain evidence="5">cv. HL8</strain>
    </source>
</reference>
<protein>
    <submittedName>
        <fullName evidence="4">Xyloglucan endotransglucosylase/hydrolase protein 26</fullName>
    </submittedName>
</protein>
<evidence type="ECO:0000313" key="4">
    <source>
        <dbReference type="EMBL" id="KAK7851337.1"/>
    </source>
</evidence>
<dbReference type="Pfam" id="PF00722">
    <property type="entry name" value="Glyco_hydro_16"/>
    <property type="match status" value="1"/>
</dbReference>
<keyword evidence="5" id="KW-1185">Reference proteome</keyword>
<comment type="caution">
    <text evidence="4">The sequence shown here is derived from an EMBL/GenBank/DDBJ whole genome shotgun (WGS) entry which is preliminary data.</text>
</comment>
<dbReference type="InterPro" id="IPR044791">
    <property type="entry name" value="Beta-glucanase/XTH"/>
</dbReference>
<dbReference type="PROSITE" id="PS51762">
    <property type="entry name" value="GH16_2"/>
    <property type="match status" value="1"/>
</dbReference>
<keyword evidence="1" id="KW-0378">Hydrolase</keyword>
<dbReference type="EMBL" id="PKMF04000088">
    <property type="protein sequence ID" value="KAK7851337.1"/>
    <property type="molecule type" value="Genomic_DNA"/>
</dbReference>
<accession>A0AAW0LKA0</accession>